<dbReference type="AlphaFoldDB" id="A0A674ME82"/>
<keyword evidence="4" id="KW-0342">GTP-binding</keyword>
<sequence>MISHLSDFYIVTVGFALCVQVIMADFLDTTEIKEALQNNNQALAVDKIKKLLEKAANTPLNIGITGESGSGKSSFVNAFRGVDHRDDQAAPTGVVETTTEVRAYPHPSYPNVTLWDLPGIGTTRFPADQYLKHVGFERFDFFIIISDTRFRENDVKLAKEIQKMGKKFYFVRSKVDNDLQNAQRSQRNFDVWSGNDDDVISWDTGLLKEGVQAPQVFLLSNFELRRHDFHCLHATLERELPEHKRDALLFAMPNMSLEIIEKKKEAFKSKIPQYAFVSAACAAVPVPGLSVAVDGALIAGVVQQYKTGFALDGPSLQRLADSTGVPLEDLTSVVRSPLSLNTIDKTFILKFLLQSAAVAGSMLAEEGLKFIPLFGTLVASTLSYKVTEKALLDFLHMLAEDAQNVFKRALCCMNSSV</sequence>
<gene>
    <name evidence="6" type="primary">IRGC</name>
    <name evidence="6" type="synonym">LOC101079405</name>
</gene>
<reference evidence="6" key="2">
    <citation type="submission" date="2025-08" db="UniProtKB">
        <authorList>
            <consortium name="Ensembl"/>
        </authorList>
    </citation>
    <scope>IDENTIFICATION</scope>
</reference>
<evidence type="ECO:0000256" key="2">
    <source>
        <dbReference type="ARBA" id="ARBA00022741"/>
    </source>
</evidence>
<name>A0A674ME82_TAKRU</name>
<comment type="similarity">
    <text evidence="1">Belongs to the TRAFAC class dynamin-like GTPase superfamily. IRG family.</text>
</comment>
<accession>A0A674ME82</accession>
<dbReference type="GeneTree" id="ENSGT00950000183007"/>
<dbReference type="InterPro" id="IPR007743">
    <property type="entry name" value="Immunity-related_GTPase-like"/>
</dbReference>
<dbReference type="GO" id="GO:0016020">
    <property type="term" value="C:membrane"/>
    <property type="evidence" value="ECO:0007669"/>
    <property type="project" value="InterPro"/>
</dbReference>
<evidence type="ECO:0000259" key="5">
    <source>
        <dbReference type="PROSITE" id="PS51716"/>
    </source>
</evidence>
<dbReference type="InterPro" id="IPR027417">
    <property type="entry name" value="P-loop_NTPase"/>
</dbReference>
<reference evidence="6 7" key="1">
    <citation type="journal article" date="2011" name="Genome Biol. Evol.">
        <title>Integration of the genetic map and genome assembly of fugu facilitates insights into distinct features of genome evolution in teleosts and mammals.</title>
        <authorList>
            <person name="Kai W."/>
            <person name="Kikuchi K."/>
            <person name="Tohari S."/>
            <person name="Chew A.K."/>
            <person name="Tay A."/>
            <person name="Fujiwara A."/>
            <person name="Hosoya S."/>
            <person name="Suetake H."/>
            <person name="Naruse K."/>
            <person name="Brenner S."/>
            <person name="Suzuki Y."/>
            <person name="Venkatesh B."/>
        </authorList>
    </citation>
    <scope>NUCLEOTIDE SEQUENCE [LARGE SCALE GENOMIC DNA]</scope>
</reference>
<dbReference type="PROSITE" id="PS51716">
    <property type="entry name" value="G_IRG"/>
    <property type="match status" value="1"/>
</dbReference>
<protein>
    <submittedName>
        <fullName evidence="6">Interferon-inducible GTPase 5-like</fullName>
    </submittedName>
</protein>
<evidence type="ECO:0000313" key="6">
    <source>
        <dbReference type="Ensembl" id="ENSTRUP00000059737.1"/>
    </source>
</evidence>
<evidence type="ECO:0000313" key="7">
    <source>
        <dbReference type="Proteomes" id="UP000005226"/>
    </source>
</evidence>
<dbReference type="FunFam" id="3.40.50.300:FF:000541">
    <property type="entry name" value="Immunity related GTPase M"/>
    <property type="match status" value="1"/>
</dbReference>
<evidence type="ECO:0000256" key="3">
    <source>
        <dbReference type="ARBA" id="ARBA00022801"/>
    </source>
</evidence>
<dbReference type="Gene3D" id="3.40.50.300">
    <property type="entry name" value="P-loop containing nucleotide triphosphate hydrolases"/>
    <property type="match status" value="1"/>
</dbReference>
<dbReference type="Proteomes" id="UP000005226">
    <property type="component" value="Chromosome 2"/>
</dbReference>
<keyword evidence="2" id="KW-0547">Nucleotide-binding</keyword>
<dbReference type="PANTHER" id="PTHR32341">
    <property type="entry name" value="INTERFERON-INDUCIBLE GTPASE"/>
    <property type="match status" value="1"/>
</dbReference>
<dbReference type="GO" id="GO:0005525">
    <property type="term" value="F:GTP binding"/>
    <property type="evidence" value="ECO:0007669"/>
    <property type="project" value="UniProtKB-KW"/>
</dbReference>
<dbReference type="GO" id="GO:0016787">
    <property type="term" value="F:hydrolase activity"/>
    <property type="evidence" value="ECO:0007669"/>
    <property type="project" value="UniProtKB-KW"/>
</dbReference>
<dbReference type="SUPFAM" id="SSF52540">
    <property type="entry name" value="P-loop containing nucleoside triphosphate hydrolases"/>
    <property type="match status" value="1"/>
</dbReference>
<dbReference type="InterPro" id="IPR051515">
    <property type="entry name" value="IRG"/>
</dbReference>
<keyword evidence="3" id="KW-0378">Hydrolase</keyword>
<evidence type="ECO:0000256" key="1">
    <source>
        <dbReference type="ARBA" id="ARBA00005429"/>
    </source>
</evidence>
<feature type="domain" description="IRG-type G" evidence="5">
    <location>
        <begin position="58"/>
        <end position="239"/>
    </location>
</feature>
<dbReference type="Ensembl" id="ENSTRUT00000061824.1">
    <property type="protein sequence ID" value="ENSTRUP00000059737.1"/>
    <property type="gene ID" value="ENSTRUG00000002789.3"/>
</dbReference>
<proteinExistence type="inferred from homology"/>
<dbReference type="Pfam" id="PF05049">
    <property type="entry name" value="IIGP"/>
    <property type="match status" value="1"/>
</dbReference>
<dbReference type="InterPro" id="IPR030385">
    <property type="entry name" value="G_IRG_dom"/>
</dbReference>
<organism evidence="6 7">
    <name type="scientific">Takifugu rubripes</name>
    <name type="common">Japanese pufferfish</name>
    <name type="synonym">Fugu rubripes</name>
    <dbReference type="NCBI Taxonomy" id="31033"/>
    <lineage>
        <taxon>Eukaryota</taxon>
        <taxon>Metazoa</taxon>
        <taxon>Chordata</taxon>
        <taxon>Craniata</taxon>
        <taxon>Vertebrata</taxon>
        <taxon>Euteleostomi</taxon>
        <taxon>Actinopterygii</taxon>
        <taxon>Neopterygii</taxon>
        <taxon>Teleostei</taxon>
        <taxon>Neoteleostei</taxon>
        <taxon>Acanthomorphata</taxon>
        <taxon>Eupercaria</taxon>
        <taxon>Tetraodontiformes</taxon>
        <taxon>Tetradontoidea</taxon>
        <taxon>Tetraodontidae</taxon>
        <taxon>Takifugu</taxon>
    </lineage>
</organism>
<dbReference type="PANTHER" id="PTHR32341:SF10">
    <property type="entry name" value="INTERFERON-INDUCIBLE GTPASE 5"/>
    <property type="match status" value="1"/>
</dbReference>
<evidence type="ECO:0000256" key="4">
    <source>
        <dbReference type="ARBA" id="ARBA00023134"/>
    </source>
</evidence>
<keyword evidence="7" id="KW-1185">Reference proteome</keyword>
<reference evidence="6" key="3">
    <citation type="submission" date="2025-09" db="UniProtKB">
        <authorList>
            <consortium name="Ensembl"/>
        </authorList>
    </citation>
    <scope>IDENTIFICATION</scope>
</reference>